<evidence type="ECO:0000313" key="4">
    <source>
        <dbReference type="EMBL" id="AUI70657.2"/>
    </source>
</evidence>
<proteinExistence type="predicted"/>
<evidence type="ECO:0000259" key="3">
    <source>
        <dbReference type="SMART" id="SM00974"/>
    </source>
</evidence>
<organism evidence="4 5">
    <name type="scientific">Beggiatoa leptomitoformis</name>
    <dbReference type="NCBI Taxonomy" id="288004"/>
    <lineage>
        <taxon>Bacteria</taxon>
        <taxon>Pseudomonadati</taxon>
        <taxon>Pseudomonadota</taxon>
        <taxon>Gammaproteobacteria</taxon>
        <taxon>Thiotrichales</taxon>
        <taxon>Thiotrichaceae</taxon>
        <taxon>Beggiatoa</taxon>
    </lineage>
</organism>
<dbReference type="SMART" id="SM00974">
    <property type="entry name" value="T5orf172"/>
    <property type="match status" value="1"/>
</dbReference>
<keyword evidence="2" id="KW-0812">Transmembrane</keyword>
<dbReference type="Proteomes" id="UP000234271">
    <property type="component" value="Chromosome"/>
</dbReference>
<keyword evidence="2" id="KW-0472">Membrane</keyword>
<gene>
    <name evidence="4" type="ORF">BLE401_14890</name>
</gene>
<dbReference type="AlphaFoldDB" id="A0A2N9YJG2"/>
<feature type="domain" description="Bacteriophage T5 Orf172 DNA-binding" evidence="3">
    <location>
        <begin position="253"/>
        <end position="336"/>
    </location>
</feature>
<reference evidence="5" key="1">
    <citation type="submission" date="2016-12" db="EMBL/GenBank/DDBJ databases">
        <title>Complete Genome Sequence of Beggiatoa leptomitiformis D-401.</title>
        <authorList>
            <person name="Fomenkov A."/>
            <person name="Vincze T."/>
            <person name="Grabovich M."/>
            <person name="Anton B.P."/>
            <person name="Dubinina G."/>
            <person name="Orlova M."/>
            <person name="Belousova E."/>
            <person name="Roberts R.J."/>
        </authorList>
    </citation>
    <scope>NUCLEOTIDE SEQUENCE [LARGE SCALE GENOMIC DNA]</scope>
    <source>
        <strain evidence="5">D-401</strain>
    </source>
</reference>
<name>A0A2N9YJG2_9GAMM</name>
<dbReference type="OrthoDB" id="9811665at2"/>
<keyword evidence="2" id="KW-1133">Transmembrane helix</keyword>
<dbReference type="Pfam" id="PF10544">
    <property type="entry name" value="T5orf172"/>
    <property type="match status" value="1"/>
</dbReference>
<accession>A0A2N9YJG2</accession>
<evidence type="ECO:0000256" key="2">
    <source>
        <dbReference type="SAM" id="Phobius"/>
    </source>
</evidence>
<dbReference type="EMBL" id="CP018889">
    <property type="protein sequence ID" value="AUI70657.2"/>
    <property type="molecule type" value="Genomic_DNA"/>
</dbReference>
<evidence type="ECO:0000313" key="5">
    <source>
        <dbReference type="Proteomes" id="UP000234271"/>
    </source>
</evidence>
<keyword evidence="5" id="KW-1185">Reference proteome</keyword>
<sequence length="377" mass="43486">MQFIKDILLAFLAMCLLFFGLGALVSGMGSKNYVLAFFGGFLLFCCLLIFVNNFSGQKDKYKPPSPQPDSKQNEIEELRAKLDKFTKSYQEIRPFFLNLANAYIQEVVNKAVNKLTVNNYLVQKAKLEKQLNAMHQYGVTVGHANVDKYLLVLKNEYERLLEKEAQRQEQARIREKIREEQRIERERQQELERIEREQKLLEKALMEARLSHSADVARLEQQLMELEAKSQRAQSMAELTKAGYVYIISNVGSFGEGVYKVGMTRRLEPMDRVKELSSASVPFSFDVHAMISSENAPALEHALHKALNHCRVNKVNVRKEFFRVPLETILNAVEQHHGKIEYVATAEALEFYQSADVKNEDMDYVYSKTEHEVSEDE</sequence>
<feature type="transmembrane region" description="Helical" evidence="2">
    <location>
        <begin position="7"/>
        <end position="27"/>
    </location>
</feature>
<protein>
    <submittedName>
        <fullName evidence="4">GIY-YIG nuclease family protein</fullName>
    </submittedName>
</protein>
<dbReference type="InterPro" id="IPR018306">
    <property type="entry name" value="Phage_T5_Orf172_DNA-bd"/>
</dbReference>
<dbReference type="RefSeq" id="WP_062152221.1">
    <property type="nucleotide sequence ID" value="NZ_CP012373.2"/>
</dbReference>
<keyword evidence="1" id="KW-0175">Coiled coil</keyword>
<feature type="coiled-coil region" evidence="1">
    <location>
        <begin position="150"/>
        <end position="236"/>
    </location>
</feature>
<feature type="transmembrane region" description="Helical" evidence="2">
    <location>
        <begin position="33"/>
        <end position="54"/>
    </location>
</feature>
<evidence type="ECO:0000256" key="1">
    <source>
        <dbReference type="SAM" id="Coils"/>
    </source>
</evidence>